<proteinExistence type="predicted"/>
<dbReference type="AlphaFoldDB" id="A0A0N4WND2"/>
<name>A0A0N4WND2_HAEPC</name>
<reference evidence="2 3" key="2">
    <citation type="submission" date="2018-11" db="EMBL/GenBank/DDBJ databases">
        <authorList>
            <consortium name="Pathogen Informatics"/>
        </authorList>
    </citation>
    <scope>NUCLEOTIDE SEQUENCE [LARGE SCALE GENOMIC DNA]</scope>
    <source>
        <strain evidence="2 3">MHpl1</strain>
    </source>
</reference>
<evidence type="ECO:0000313" key="3">
    <source>
        <dbReference type="Proteomes" id="UP000268014"/>
    </source>
</evidence>
<dbReference type="OMA" id="PSNTEGM"/>
<evidence type="ECO:0000313" key="4">
    <source>
        <dbReference type="WBParaSite" id="HPLM_0001278701-mRNA-1"/>
    </source>
</evidence>
<sequence>MVRASTKKFTEPSNTEGMGLELKVSNHEEPNQKRDGGMIKKDLAEARITAEDAVDRQKWRRFTRTPDHATAQD</sequence>
<dbReference type="Proteomes" id="UP000268014">
    <property type="component" value="Unassembled WGS sequence"/>
</dbReference>
<dbReference type="EMBL" id="UZAF01017973">
    <property type="protein sequence ID" value="VDO46702.1"/>
    <property type="molecule type" value="Genomic_DNA"/>
</dbReference>
<evidence type="ECO:0000313" key="2">
    <source>
        <dbReference type="EMBL" id="VDO46702.1"/>
    </source>
</evidence>
<organism evidence="4">
    <name type="scientific">Haemonchus placei</name>
    <name type="common">Barber's pole worm</name>
    <dbReference type="NCBI Taxonomy" id="6290"/>
    <lineage>
        <taxon>Eukaryota</taxon>
        <taxon>Metazoa</taxon>
        <taxon>Ecdysozoa</taxon>
        <taxon>Nematoda</taxon>
        <taxon>Chromadorea</taxon>
        <taxon>Rhabditida</taxon>
        <taxon>Rhabditina</taxon>
        <taxon>Rhabditomorpha</taxon>
        <taxon>Strongyloidea</taxon>
        <taxon>Trichostrongylidae</taxon>
        <taxon>Haemonchus</taxon>
    </lineage>
</organism>
<feature type="region of interest" description="Disordered" evidence="1">
    <location>
        <begin position="1"/>
        <end position="38"/>
    </location>
</feature>
<feature type="compositionally biased region" description="Basic and acidic residues" evidence="1">
    <location>
        <begin position="24"/>
        <end position="38"/>
    </location>
</feature>
<protein>
    <submittedName>
        <fullName evidence="2 4">Uncharacterized protein</fullName>
    </submittedName>
</protein>
<dbReference type="WBParaSite" id="HPLM_0001278701-mRNA-1">
    <property type="protein sequence ID" value="HPLM_0001278701-mRNA-1"/>
    <property type="gene ID" value="HPLM_0001278701"/>
</dbReference>
<evidence type="ECO:0000256" key="1">
    <source>
        <dbReference type="SAM" id="MobiDB-lite"/>
    </source>
</evidence>
<keyword evidence="3" id="KW-1185">Reference proteome</keyword>
<reference evidence="4" key="1">
    <citation type="submission" date="2017-02" db="UniProtKB">
        <authorList>
            <consortium name="WormBaseParasite"/>
        </authorList>
    </citation>
    <scope>IDENTIFICATION</scope>
</reference>
<accession>A0A0N4WND2</accession>
<gene>
    <name evidence="2" type="ORF">HPLM_LOCUS12779</name>
</gene>